<keyword evidence="4" id="KW-1185">Reference proteome</keyword>
<dbReference type="Proteomes" id="UP000295500">
    <property type="component" value="Unassembled WGS sequence"/>
</dbReference>
<dbReference type="AlphaFoldDB" id="A0A4R6QEY9"/>
<proteinExistence type="predicted"/>
<dbReference type="Pfam" id="PF14285">
    <property type="entry name" value="DUF4367"/>
    <property type="match status" value="1"/>
</dbReference>
<feature type="transmembrane region" description="Helical" evidence="1">
    <location>
        <begin position="61"/>
        <end position="82"/>
    </location>
</feature>
<evidence type="ECO:0000313" key="3">
    <source>
        <dbReference type="EMBL" id="TDP60503.1"/>
    </source>
</evidence>
<sequence>MSKLQNALTDVYADEIAMLEAQAAAAPKHEFSAEFQRKMKPAFKAAERRYVHVSHFQLRRAVLVAVLIATLIISSLTAIAVMKPSLLYHIRKSAIDWSITFDQKGTVDEDAKIEYIDPECPAGFKVISRDRGPISNDISYENSKKQFINYDQSFADGQSVGLDAEDSDIHETTIFGHKAIISHKDDMHQIFFDDGTYTYDLSGNCDYKTLKNMAISVMKQFK</sequence>
<name>A0A4R6QEY9_9FIRM</name>
<comment type="caution">
    <text evidence="3">The sequence shown here is derived from an EMBL/GenBank/DDBJ whole genome shotgun (WGS) entry which is preliminary data.</text>
</comment>
<protein>
    <submittedName>
        <fullName evidence="3">Uncharacterized protein DUF4367</fullName>
    </submittedName>
</protein>
<keyword evidence="1" id="KW-0472">Membrane</keyword>
<gene>
    <name evidence="3" type="ORF">EV211_10117</name>
</gene>
<evidence type="ECO:0000313" key="4">
    <source>
        <dbReference type="Proteomes" id="UP000295500"/>
    </source>
</evidence>
<accession>A0A4R6QEY9</accession>
<keyword evidence="1" id="KW-0812">Transmembrane</keyword>
<dbReference type="InterPro" id="IPR025377">
    <property type="entry name" value="DUF4367"/>
</dbReference>
<organism evidence="3 4">
    <name type="scientific">Aminicella lysinilytica</name>
    <dbReference type="NCBI Taxonomy" id="433323"/>
    <lineage>
        <taxon>Bacteria</taxon>
        <taxon>Bacillati</taxon>
        <taxon>Bacillota</taxon>
        <taxon>Clostridia</taxon>
        <taxon>Peptostreptococcales</taxon>
        <taxon>Anaerovoracaceae</taxon>
        <taxon>Aminicella</taxon>
    </lineage>
</organism>
<dbReference type="RefSeq" id="WP_133527392.1">
    <property type="nucleotide sequence ID" value="NZ_SNXO01000001.1"/>
</dbReference>
<dbReference type="OrthoDB" id="1843879at2"/>
<dbReference type="EMBL" id="SNXO01000001">
    <property type="protein sequence ID" value="TDP60503.1"/>
    <property type="molecule type" value="Genomic_DNA"/>
</dbReference>
<evidence type="ECO:0000256" key="1">
    <source>
        <dbReference type="SAM" id="Phobius"/>
    </source>
</evidence>
<feature type="domain" description="DUF4367" evidence="2">
    <location>
        <begin position="116"/>
        <end position="217"/>
    </location>
</feature>
<reference evidence="3 4" key="1">
    <citation type="submission" date="2019-03" db="EMBL/GenBank/DDBJ databases">
        <title>Genomic Encyclopedia of Type Strains, Phase IV (KMG-IV): sequencing the most valuable type-strain genomes for metagenomic binning, comparative biology and taxonomic classification.</title>
        <authorList>
            <person name="Goeker M."/>
        </authorList>
    </citation>
    <scope>NUCLEOTIDE SEQUENCE [LARGE SCALE GENOMIC DNA]</scope>
    <source>
        <strain evidence="3 4">DSM 28287</strain>
    </source>
</reference>
<keyword evidence="1" id="KW-1133">Transmembrane helix</keyword>
<evidence type="ECO:0000259" key="2">
    <source>
        <dbReference type="Pfam" id="PF14285"/>
    </source>
</evidence>